<evidence type="ECO:0000313" key="3">
    <source>
        <dbReference type="EMBL" id="PZD73830.1"/>
    </source>
</evidence>
<dbReference type="Proteomes" id="UP000248857">
    <property type="component" value="Unassembled WGS sequence"/>
</dbReference>
<feature type="compositionally biased region" description="Pro residues" evidence="1">
    <location>
        <begin position="233"/>
        <end position="249"/>
    </location>
</feature>
<organism evidence="3 4">
    <name type="scientific">Acaryochloris thomasi RCC1774</name>
    <dbReference type="NCBI Taxonomy" id="1764569"/>
    <lineage>
        <taxon>Bacteria</taxon>
        <taxon>Bacillati</taxon>
        <taxon>Cyanobacteriota</taxon>
        <taxon>Cyanophyceae</taxon>
        <taxon>Acaryochloridales</taxon>
        <taxon>Acaryochloridaceae</taxon>
        <taxon>Acaryochloris</taxon>
        <taxon>Acaryochloris thomasi</taxon>
    </lineage>
</organism>
<feature type="region of interest" description="Disordered" evidence="1">
    <location>
        <begin position="226"/>
        <end position="306"/>
    </location>
</feature>
<keyword evidence="2" id="KW-1133">Transmembrane helix</keyword>
<feature type="transmembrane region" description="Helical" evidence="2">
    <location>
        <begin position="204"/>
        <end position="222"/>
    </location>
</feature>
<evidence type="ECO:0000256" key="2">
    <source>
        <dbReference type="SAM" id="Phobius"/>
    </source>
</evidence>
<dbReference type="EMBL" id="PQWO01000004">
    <property type="protein sequence ID" value="PZD73830.1"/>
    <property type="molecule type" value="Genomic_DNA"/>
</dbReference>
<reference evidence="3 4" key="1">
    <citation type="journal article" date="2018" name="Sci. Rep.">
        <title>A novel species of the marine cyanobacterium Acaryochloris with a unique pigment content and lifestyle.</title>
        <authorList>
            <person name="Partensky F."/>
            <person name="Six C."/>
            <person name="Ratin M."/>
            <person name="Garczarek L."/>
            <person name="Vaulot D."/>
            <person name="Probert I."/>
            <person name="Calteau A."/>
            <person name="Gourvil P."/>
            <person name="Marie D."/>
            <person name="Grebert T."/>
            <person name="Bouchier C."/>
            <person name="Le Panse S."/>
            <person name="Gachenot M."/>
            <person name="Rodriguez F."/>
            <person name="Garrido J.L."/>
        </authorList>
    </citation>
    <scope>NUCLEOTIDE SEQUENCE [LARGE SCALE GENOMIC DNA]</scope>
    <source>
        <strain evidence="3 4">RCC1774</strain>
    </source>
</reference>
<gene>
    <name evidence="3" type="ORF">C1752_01774</name>
</gene>
<dbReference type="AlphaFoldDB" id="A0A2W1JK92"/>
<feature type="compositionally biased region" description="Low complexity" evidence="1">
    <location>
        <begin position="79"/>
        <end position="105"/>
    </location>
</feature>
<keyword evidence="4" id="KW-1185">Reference proteome</keyword>
<sequence length="306" mass="32109">MNETSEQTATLHPALQTALASLDLTVESELTYYRQQQAQLLIPPEESAALVSESQPEIEAEPQALASAIEAPEPPPIDPAMHPEPVVASASSAESETLAEPETLPDAALVPEPEIQEAALVTTHNDRPAETEDMIAIETPPDAALDSETAEPLSTPPPADFPKSYENYLDPSIEDYLESSEALLRHLEESKAEPEQKPKQNKKLLPGLLLALFVLSLGALMLRGLRRGKRPADPPPAETVSPSPSPSLAPSPSLGLPQLPITPSPTPSPAPSGTATPSPTPSSIPLQPPSPTVTASPSPSPSPASP</sequence>
<accession>A0A2W1JK92</accession>
<protein>
    <submittedName>
        <fullName evidence="3">Uncharacterized protein</fullName>
    </submittedName>
</protein>
<evidence type="ECO:0000313" key="4">
    <source>
        <dbReference type="Proteomes" id="UP000248857"/>
    </source>
</evidence>
<dbReference type="PRINTS" id="PR01217">
    <property type="entry name" value="PRICHEXTENSN"/>
</dbReference>
<keyword evidence="2" id="KW-0812">Transmembrane</keyword>
<feature type="region of interest" description="Disordered" evidence="1">
    <location>
        <begin position="47"/>
        <end position="172"/>
    </location>
</feature>
<feature type="compositionally biased region" description="Pro residues" evidence="1">
    <location>
        <begin position="278"/>
        <end position="291"/>
    </location>
</feature>
<feature type="compositionally biased region" description="Basic and acidic residues" evidence="1">
    <location>
        <begin position="184"/>
        <end position="198"/>
    </location>
</feature>
<feature type="compositionally biased region" description="Low complexity" evidence="1">
    <location>
        <begin position="250"/>
        <end position="259"/>
    </location>
</feature>
<feature type="region of interest" description="Disordered" evidence="1">
    <location>
        <begin position="184"/>
        <end position="204"/>
    </location>
</feature>
<name>A0A2W1JK92_9CYAN</name>
<proteinExistence type="predicted"/>
<comment type="caution">
    <text evidence="3">The sequence shown here is derived from an EMBL/GenBank/DDBJ whole genome shotgun (WGS) entry which is preliminary data.</text>
</comment>
<evidence type="ECO:0000256" key="1">
    <source>
        <dbReference type="SAM" id="MobiDB-lite"/>
    </source>
</evidence>
<keyword evidence="2" id="KW-0472">Membrane</keyword>
<dbReference type="RefSeq" id="WP_110985726.1">
    <property type="nucleotide sequence ID" value="NZ_CAWNWM010000004.1"/>
</dbReference>
<feature type="compositionally biased region" description="Pro residues" evidence="1">
    <location>
        <begin position="260"/>
        <end position="270"/>
    </location>
</feature>